<name>A0A3M0GEW7_9FLAO</name>
<accession>A0A3M0GEW7</accession>
<reference evidence="1 2" key="1">
    <citation type="submission" date="2018-10" db="EMBL/GenBank/DDBJ databases">
        <title>Dokdonia luteus sp. nov., isolated from sea water.</title>
        <authorList>
            <person name="Zhou L.Y."/>
            <person name="Du Z.J."/>
        </authorList>
    </citation>
    <scope>NUCLEOTIDE SEQUENCE [LARGE SCALE GENOMIC DNA]</scope>
    <source>
        <strain evidence="1 2">SH27</strain>
    </source>
</reference>
<dbReference type="AlphaFoldDB" id="A0A3M0GEW7"/>
<dbReference type="RefSeq" id="WP_121916082.1">
    <property type="nucleotide sequence ID" value="NZ_REFV01000002.1"/>
</dbReference>
<dbReference type="SUPFAM" id="SSF160574">
    <property type="entry name" value="BT0923-like"/>
    <property type="match status" value="1"/>
</dbReference>
<sequence>MNRIIVLMVLVTAFAKAELSRAQKVEKEYRIDEVAVPQVARDFIASFDVSRKIKWIQEVSDEGTSIEAKFKSSGTRYSIEFTESGMLEDLEVLVKMGDIGKIIRKNIENYLDTTFDYYKVEKVQAQYIDTPERILQWRATDKKLRSLRPKYEIVLKARNSGSSAKRFEFLFDEEGIFIKKEQIIKRNDNILRF</sequence>
<protein>
    <submittedName>
        <fullName evidence="1">Uncharacterized protein</fullName>
    </submittedName>
</protein>
<dbReference type="Proteomes" id="UP000281985">
    <property type="component" value="Unassembled WGS sequence"/>
</dbReference>
<dbReference type="EMBL" id="REFV01000002">
    <property type="protein sequence ID" value="RMB63280.1"/>
    <property type="molecule type" value="Genomic_DNA"/>
</dbReference>
<keyword evidence="2" id="KW-1185">Reference proteome</keyword>
<gene>
    <name evidence="1" type="ORF">EAX61_02500</name>
</gene>
<dbReference type="OrthoDB" id="943438at2"/>
<evidence type="ECO:0000313" key="1">
    <source>
        <dbReference type="EMBL" id="RMB63280.1"/>
    </source>
</evidence>
<evidence type="ECO:0000313" key="2">
    <source>
        <dbReference type="Proteomes" id="UP000281985"/>
    </source>
</evidence>
<comment type="caution">
    <text evidence="1">The sequence shown here is derived from an EMBL/GenBank/DDBJ whole genome shotgun (WGS) entry which is preliminary data.</text>
</comment>
<organism evidence="1 2">
    <name type="scientific">Dokdonia sinensis</name>
    <dbReference type="NCBI Taxonomy" id="2479847"/>
    <lineage>
        <taxon>Bacteria</taxon>
        <taxon>Pseudomonadati</taxon>
        <taxon>Bacteroidota</taxon>
        <taxon>Flavobacteriia</taxon>
        <taxon>Flavobacteriales</taxon>
        <taxon>Flavobacteriaceae</taxon>
        <taxon>Dokdonia</taxon>
    </lineage>
</organism>
<proteinExistence type="predicted"/>